<evidence type="ECO:0000256" key="3">
    <source>
        <dbReference type="ARBA" id="ARBA00022692"/>
    </source>
</evidence>
<dbReference type="WBParaSite" id="SBAD_0000606101-mRNA-1">
    <property type="protein sequence ID" value="SBAD_0000606101-mRNA-1"/>
    <property type="gene ID" value="SBAD_0000606101"/>
</dbReference>
<reference evidence="12" key="1">
    <citation type="submission" date="2016-06" db="UniProtKB">
        <authorList>
            <consortium name="WormBaseParasite"/>
        </authorList>
    </citation>
    <scope>IDENTIFICATION</scope>
</reference>
<dbReference type="GO" id="GO:0045202">
    <property type="term" value="C:synapse"/>
    <property type="evidence" value="ECO:0007669"/>
    <property type="project" value="GOC"/>
</dbReference>
<dbReference type="EMBL" id="UZAM01009278">
    <property type="protein sequence ID" value="VDP08416.1"/>
    <property type="molecule type" value="Genomic_DNA"/>
</dbReference>
<dbReference type="GO" id="GO:0043005">
    <property type="term" value="C:neuron projection"/>
    <property type="evidence" value="ECO:0007669"/>
    <property type="project" value="TreeGrafter"/>
</dbReference>
<protein>
    <submittedName>
        <fullName evidence="12">RIC3 domain-containing protein</fullName>
    </submittedName>
</protein>
<accession>A0A183IQD1</accession>
<name>A0A183IQD1_9BILA</name>
<evidence type="ECO:0000259" key="9">
    <source>
        <dbReference type="Pfam" id="PF15361"/>
    </source>
</evidence>
<evidence type="ECO:0000256" key="8">
    <source>
        <dbReference type="SAM" id="Phobius"/>
    </source>
</evidence>
<organism evidence="12">
    <name type="scientific">Soboliphyme baturini</name>
    <dbReference type="NCBI Taxonomy" id="241478"/>
    <lineage>
        <taxon>Eukaryota</taxon>
        <taxon>Metazoa</taxon>
        <taxon>Ecdysozoa</taxon>
        <taxon>Nematoda</taxon>
        <taxon>Enoplea</taxon>
        <taxon>Dorylaimia</taxon>
        <taxon>Dioctophymatida</taxon>
        <taxon>Dioctophymatoidea</taxon>
        <taxon>Soboliphymatidae</taxon>
        <taxon>Soboliphyme</taxon>
    </lineage>
</organism>
<feature type="transmembrane region" description="Helical" evidence="8">
    <location>
        <begin position="105"/>
        <end position="125"/>
    </location>
</feature>
<evidence type="ECO:0000313" key="12">
    <source>
        <dbReference type="WBParaSite" id="SBAD_0000606101-mRNA-1"/>
    </source>
</evidence>
<dbReference type="Proteomes" id="UP000270296">
    <property type="component" value="Unassembled WGS sequence"/>
</dbReference>
<evidence type="ECO:0000256" key="5">
    <source>
        <dbReference type="ARBA" id="ARBA00022989"/>
    </source>
</evidence>
<feature type="compositionally biased region" description="Basic and acidic residues" evidence="7">
    <location>
        <begin position="68"/>
        <end position="77"/>
    </location>
</feature>
<feature type="transmembrane region" description="Helical" evidence="8">
    <location>
        <begin position="12"/>
        <end position="30"/>
    </location>
</feature>
<dbReference type="PANTHER" id="PTHR21723">
    <property type="entry name" value="RESISTANCE TO INHIBITORS OF CHOLINESTERASE PROTEIN 3 RIC3"/>
    <property type="match status" value="1"/>
</dbReference>
<evidence type="ECO:0000256" key="1">
    <source>
        <dbReference type="ARBA" id="ARBA00004586"/>
    </source>
</evidence>
<dbReference type="GO" id="GO:0007271">
    <property type="term" value="P:synaptic transmission, cholinergic"/>
    <property type="evidence" value="ECO:0007669"/>
    <property type="project" value="TreeGrafter"/>
</dbReference>
<sequence length="349" mass="39507">MDEDNEEINFPLWKTVAVVAVIIGSLGVTYPKFIHPMVLFMFGAHNQASPVVPEPVFPAQKPHGAPRRHGESFEPNRHHVPPPPPMFPGPAATGRSGKGVWSSLLPVYTIGVIVFLLYTVSKIIWKQPDRNVRFPEFHYNAESDGFEMGPSPPYRRDEKLLRGMSREELHSLHNRLTETETSLKRILKYLEQINDFSDSATAENLKFMTKNTLNDLEDICKKEVRHTSSSEALSNDQPEPYMQDLEAALSGFKQFTDSYMRAHHQTVESAAVTDLDVPQGEDSPDGLSRNFDYERVERKERKCFEQNPSGNHINHEGSFSNSPNGFFQSRALVTGDGSANELRIRKKNQ</sequence>
<comment type="subcellular location">
    <subcellularLocation>
        <location evidence="1">Endoplasmic reticulum membrane</location>
    </subcellularLocation>
</comment>
<dbReference type="AlphaFoldDB" id="A0A183IQD1"/>
<evidence type="ECO:0000256" key="7">
    <source>
        <dbReference type="SAM" id="MobiDB-lite"/>
    </source>
</evidence>
<reference evidence="10 11" key="2">
    <citation type="submission" date="2018-11" db="EMBL/GenBank/DDBJ databases">
        <authorList>
            <consortium name="Pathogen Informatics"/>
        </authorList>
    </citation>
    <scope>NUCLEOTIDE SEQUENCE [LARGE SCALE GENOMIC DNA]</scope>
</reference>
<feature type="region of interest" description="Disordered" evidence="7">
    <location>
        <begin position="60"/>
        <end position="83"/>
    </location>
</feature>
<dbReference type="InterPro" id="IPR026160">
    <property type="entry name" value="Ric3"/>
</dbReference>
<dbReference type="PANTHER" id="PTHR21723:SF3">
    <property type="entry name" value="PROTEIN RIC-3"/>
    <property type="match status" value="1"/>
</dbReference>
<dbReference type="InterPro" id="IPR032763">
    <property type="entry name" value="RIC3_N"/>
</dbReference>
<feature type="domain" description="Resistance to inhibitors of cholinesterase protein 3 N-terminal" evidence="9">
    <location>
        <begin position="53"/>
        <end position="188"/>
    </location>
</feature>
<evidence type="ECO:0000256" key="4">
    <source>
        <dbReference type="ARBA" id="ARBA00022824"/>
    </source>
</evidence>
<dbReference type="OrthoDB" id="10070774at2759"/>
<proteinExistence type="inferred from homology"/>
<dbReference type="GO" id="GO:0005789">
    <property type="term" value="C:endoplasmic reticulum membrane"/>
    <property type="evidence" value="ECO:0007669"/>
    <property type="project" value="UniProtKB-SubCell"/>
</dbReference>
<dbReference type="GO" id="GO:0043025">
    <property type="term" value="C:neuronal cell body"/>
    <property type="evidence" value="ECO:0007669"/>
    <property type="project" value="TreeGrafter"/>
</dbReference>
<evidence type="ECO:0000256" key="6">
    <source>
        <dbReference type="ARBA" id="ARBA00023136"/>
    </source>
</evidence>
<evidence type="ECO:0000256" key="2">
    <source>
        <dbReference type="ARBA" id="ARBA00008538"/>
    </source>
</evidence>
<gene>
    <name evidence="10" type="ORF">SBAD_LOCUS5828</name>
</gene>
<dbReference type="Pfam" id="PF15361">
    <property type="entry name" value="RIC3"/>
    <property type="match status" value="1"/>
</dbReference>
<evidence type="ECO:0000313" key="10">
    <source>
        <dbReference type="EMBL" id="VDP08416.1"/>
    </source>
</evidence>
<dbReference type="GO" id="GO:0034394">
    <property type="term" value="P:protein localization to cell surface"/>
    <property type="evidence" value="ECO:0007669"/>
    <property type="project" value="TreeGrafter"/>
</dbReference>
<keyword evidence="4" id="KW-0256">Endoplasmic reticulum</keyword>
<evidence type="ECO:0000313" key="11">
    <source>
        <dbReference type="Proteomes" id="UP000270296"/>
    </source>
</evidence>
<comment type="similarity">
    <text evidence="2">Belongs to the ric-3 family.</text>
</comment>
<keyword evidence="5 8" id="KW-1133">Transmembrane helix</keyword>
<keyword evidence="3 8" id="KW-0812">Transmembrane</keyword>
<keyword evidence="11" id="KW-1185">Reference proteome</keyword>
<keyword evidence="6 8" id="KW-0472">Membrane</keyword>